<comment type="caution">
    <text evidence="1">The sequence shown here is derived from an EMBL/GenBank/DDBJ whole genome shotgun (WGS) entry which is preliminary data.</text>
</comment>
<dbReference type="InterPro" id="IPR023214">
    <property type="entry name" value="HAD_sf"/>
</dbReference>
<evidence type="ECO:0000313" key="1">
    <source>
        <dbReference type="EMBL" id="PTL54958.1"/>
    </source>
</evidence>
<evidence type="ECO:0008006" key="3">
    <source>
        <dbReference type="Google" id="ProtNLM"/>
    </source>
</evidence>
<sequence>MSRAIRSRRTAAEDTVPDREPLPLLRGYDHVLLDLDGCVRIGREPTPRAPEAIDALRAAGKRIAFVTNATEHTPEDLVRSLWRSGIRASVEEIVTVGTAVQFLVADRPQWRTAYVIGPPAIWRHVQDAGARIVNGTEEAAVADVVVATGTKDLAFEELKGATQALLEGADLLSGGRDRTFPTPDGPWPGTGAVAAFLEYAAEVTAEMVGKPDPGIFRTALDRLGPGRALMVGDRLDSDLDGARAAGIDGAIVLSGVTTAAQAAAADPPPVAVAATLADLVLGG</sequence>
<dbReference type="SUPFAM" id="SSF56784">
    <property type="entry name" value="HAD-like"/>
    <property type="match status" value="1"/>
</dbReference>
<dbReference type="PANTHER" id="PTHR19288">
    <property type="entry name" value="4-NITROPHENYLPHOSPHATASE-RELATED"/>
    <property type="match status" value="1"/>
</dbReference>
<dbReference type="Pfam" id="PF13242">
    <property type="entry name" value="Hydrolase_like"/>
    <property type="match status" value="1"/>
</dbReference>
<organism evidence="1 2">
    <name type="scientific">Paraconexibacter algicola</name>
    <dbReference type="NCBI Taxonomy" id="2133960"/>
    <lineage>
        <taxon>Bacteria</taxon>
        <taxon>Bacillati</taxon>
        <taxon>Actinomycetota</taxon>
        <taxon>Thermoleophilia</taxon>
        <taxon>Solirubrobacterales</taxon>
        <taxon>Paraconexibacteraceae</taxon>
        <taxon>Paraconexibacter</taxon>
    </lineage>
</organism>
<name>A0A2T4UCJ8_9ACTN</name>
<dbReference type="AlphaFoldDB" id="A0A2T4UCJ8"/>
<dbReference type="InterPro" id="IPR036412">
    <property type="entry name" value="HAD-like_sf"/>
</dbReference>
<dbReference type="OrthoDB" id="3400930at2"/>
<accession>A0A2T4UCJ8</accession>
<dbReference type="Pfam" id="PF13344">
    <property type="entry name" value="Hydrolase_6"/>
    <property type="match status" value="1"/>
</dbReference>
<protein>
    <recommendedName>
        <fullName evidence="3">HAD-IIA family hydrolase</fullName>
    </recommendedName>
</protein>
<dbReference type="GO" id="GO:0005737">
    <property type="term" value="C:cytoplasm"/>
    <property type="evidence" value="ECO:0007669"/>
    <property type="project" value="TreeGrafter"/>
</dbReference>
<evidence type="ECO:0000313" key="2">
    <source>
        <dbReference type="Proteomes" id="UP000240739"/>
    </source>
</evidence>
<proteinExistence type="predicted"/>
<dbReference type="InterPro" id="IPR006357">
    <property type="entry name" value="HAD-SF_hydro_IIA"/>
</dbReference>
<dbReference type="Gene3D" id="3.40.50.1000">
    <property type="entry name" value="HAD superfamily/HAD-like"/>
    <property type="match status" value="2"/>
</dbReference>
<dbReference type="PANTHER" id="PTHR19288:SF95">
    <property type="entry name" value="D-GLYCEROL 3-PHOSPHATE PHOSPHATASE"/>
    <property type="match status" value="1"/>
</dbReference>
<dbReference type="RefSeq" id="WP_107571059.1">
    <property type="nucleotide sequence ID" value="NZ_PYYB01000004.1"/>
</dbReference>
<keyword evidence="2" id="KW-1185">Reference proteome</keyword>
<dbReference type="GO" id="GO:0016791">
    <property type="term" value="F:phosphatase activity"/>
    <property type="evidence" value="ECO:0007669"/>
    <property type="project" value="TreeGrafter"/>
</dbReference>
<dbReference type="Proteomes" id="UP000240739">
    <property type="component" value="Unassembled WGS sequence"/>
</dbReference>
<reference evidence="1 2" key="1">
    <citation type="submission" date="2018-03" db="EMBL/GenBank/DDBJ databases">
        <title>Aquarubrobacter algicola gen. nov., sp. nov., a novel actinobacterium isolated from shallow eutrophic lake during the end of cyanobacterial harmful algal blooms.</title>
        <authorList>
            <person name="Chun S.J."/>
        </authorList>
    </citation>
    <scope>NUCLEOTIDE SEQUENCE [LARGE SCALE GENOMIC DNA]</scope>
    <source>
        <strain evidence="1 2">Seoho-28</strain>
    </source>
</reference>
<dbReference type="InterPro" id="IPR006439">
    <property type="entry name" value="HAD-SF_hydro_IA"/>
</dbReference>
<dbReference type="EMBL" id="PYYB01000004">
    <property type="protein sequence ID" value="PTL54958.1"/>
    <property type="molecule type" value="Genomic_DNA"/>
</dbReference>
<gene>
    <name evidence="1" type="ORF">C7Y72_20525</name>
</gene>
<dbReference type="NCBIfam" id="TIGR01549">
    <property type="entry name" value="HAD-SF-IA-v1"/>
    <property type="match status" value="1"/>
</dbReference>